<dbReference type="EMBL" id="CP011389">
    <property type="protein sequence ID" value="AKH15732.1"/>
    <property type="molecule type" value="Genomic_DNA"/>
</dbReference>
<comment type="catalytic activity">
    <reaction evidence="9 10">
        <text>uridine(1498) in 16S rRNA + S-adenosyl-L-methionine = N(3)-methyluridine(1498) in 16S rRNA + S-adenosyl-L-homocysteine + H(+)</text>
        <dbReference type="Rhea" id="RHEA:42920"/>
        <dbReference type="Rhea" id="RHEA-COMP:10283"/>
        <dbReference type="Rhea" id="RHEA-COMP:10284"/>
        <dbReference type="ChEBI" id="CHEBI:15378"/>
        <dbReference type="ChEBI" id="CHEBI:57856"/>
        <dbReference type="ChEBI" id="CHEBI:59789"/>
        <dbReference type="ChEBI" id="CHEBI:65315"/>
        <dbReference type="ChEBI" id="CHEBI:74502"/>
        <dbReference type="EC" id="2.1.1.193"/>
    </reaction>
</comment>
<sequence>MTDALTRLPRHRLRVDALTDTMTLGPGEARHLHVLRLNAGDAVRVFDGRGAEALAEIVELDEIRAVLTLGDAIEGAAETPWPLTVAVALLKADKLSDVVRAATELGAAQIQLLVTARADVREIGDQKLVRLNRVAQEAAKQSRRAIVPPVLAPVPLARFQPGGLTLVAQPGSAVRVSDVVTWDAPVTVITGPEGGLTDAEVQTLVQGGAHAVTLGPRILRAETAPVALLGAIAALGV</sequence>
<organism evidence="13 15">
    <name type="scientific">Deinococcus soli</name>
    <name type="common">ex Cha et al. 2016</name>
    <dbReference type="NCBI Taxonomy" id="1309411"/>
    <lineage>
        <taxon>Bacteria</taxon>
        <taxon>Thermotogati</taxon>
        <taxon>Deinococcota</taxon>
        <taxon>Deinococci</taxon>
        <taxon>Deinococcales</taxon>
        <taxon>Deinococcaceae</taxon>
        <taxon>Deinococcus</taxon>
    </lineage>
</organism>
<dbReference type="GO" id="GO:0070042">
    <property type="term" value="F:rRNA (uridine-N3-)-methyltransferase activity"/>
    <property type="evidence" value="ECO:0007669"/>
    <property type="project" value="TreeGrafter"/>
</dbReference>
<gene>
    <name evidence="14" type="ORF">J2Y00_001069</name>
    <name evidence="13" type="ORF">SY84_00240</name>
</gene>
<keyword evidence="6 10" id="KW-0808">Transferase</keyword>
<keyword evidence="15" id="KW-1185">Reference proteome</keyword>
<dbReference type="InterPro" id="IPR029026">
    <property type="entry name" value="tRNA_m1G_MTases_N"/>
</dbReference>
<evidence type="ECO:0000259" key="12">
    <source>
        <dbReference type="Pfam" id="PF20260"/>
    </source>
</evidence>
<comment type="similarity">
    <text evidence="2 10">Belongs to the RNA methyltransferase RsmE family.</text>
</comment>
<feature type="domain" description="Ribosomal RNA small subunit methyltransferase E methyltransferase" evidence="11">
    <location>
        <begin position="78"/>
        <end position="232"/>
    </location>
</feature>
<dbReference type="PIRSF" id="PIRSF015601">
    <property type="entry name" value="MTase_slr0722"/>
    <property type="match status" value="1"/>
</dbReference>
<evidence type="ECO:0000256" key="3">
    <source>
        <dbReference type="ARBA" id="ARBA00022490"/>
    </source>
</evidence>
<feature type="domain" description="Ribosomal RNA small subunit methyltransferase E PUA-like" evidence="12">
    <location>
        <begin position="27"/>
        <end position="68"/>
    </location>
</feature>
<evidence type="ECO:0000313" key="15">
    <source>
        <dbReference type="Proteomes" id="UP000034024"/>
    </source>
</evidence>
<dbReference type="PANTHER" id="PTHR30027:SF3">
    <property type="entry name" value="16S RRNA (URACIL(1498)-N(3))-METHYLTRANSFERASE"/>
    <property type="match status" value="1"/>
</dbReference>
<evidence type="ECO:0000313" key="13">
    <source>
        <dbReference type="EMBL" id="AKH15732.1"/>
    </source>
</evidence>
<dbReference type="NCBIfam" id="TIGR00046">
    <property type="entry name" value="RsmE family RNA methyltransferase"/>
    <property type="match status" value="1"/>
</dbReference>
<dbReference type="Pfam" id="PF04452">
    <property type="entry name" value="Methyltrans_RNA"/>
    <property type="match status" value="1"/>
</dbReference>
<dbReference type="SUPFAM" id="SSF75217">
    <property type="entry name" value="alpha/beta knot"/>
    <property type="match status" value="1"/>
</dbReference>
<dbReference type="PANTHER" id="PTHR30027">
    <property type="entry name" value="RIBOSOMAL RNA SMALL SUBUNIT METHYLTRANSFERASE E"/>
    <property type="match status" value="1"/>
</dbReference>
<comment type="function">
    <text evidence="8 10">Specifically methylates the N3 position of the uracil ring of uridine 1498 (m3U1498) in 16S rRNA. Acts on the fully assembled 30S ribosomal subunit.</text>
</comment>
<dbReference type="AlphaFoldDB" id="A0A0F7JJ67"/>
<proteinExistence type="inferred from homology"/>
<evidence type="ECO:0000256" key="10">
    <source>
        <dbReference type="PIRNR" id="PIRNR015601"/>
    </source>
</evidence>
<accession>A0A0F7JJ67</accession>
<dbReference type="GO" id="GO:0070475">
    <property type="term" value="P:rRNA base methylation"/>
    <property type="evidence" value="ECO:0007669"/>
    <property type="project" value="TreeGrafter"/>
</dbReference>
<keyword evidence="7 10" id="KW-0949">S-adenosyl-L-methionine</keyword>
<dbReference type="InterPro" id="IPR015947">
    <property type="entry name" value="PUA-like_sf"/>
</dbReference>
<dbReference type="OrthoDB" id="9815641at2"/>
<dbReference type="EMBL" id="JAVDQK010000002">
    <property type="protein sequence ID" value="MDR6217512.1"/>
    <property type="molecule type" value="Genomic_DNA"/>
</dbReference>
<name>A0A0F7JJ67_9DEIO</name>
<evidence type="ECO:0000256" key="5">
    <source>
        <dbReference type="ARBA" id="ARBA00022603"/>
    </source>
</evidence>
<dbReference type="GO" id="GO:0005737">
    <property type="term" value="C:cytoplasm"/>
    <property type="evidence" value="ECO:0007669"/>
    <property type="project" value="UniProtKB-SubCell"/>
</dbReference>
<keyword evidence="5 10" id="KW-0489">Methyltransferase</keyword>
<evidence type="ECO:0000256" key="4">
    <source>
        <dbReference type="ARBA" id="ARBA00022552"/>
    </source>
</evidence>
<dbReference type="Pfam" id="PF20260">
    <property type="entry name" value="PUA_4"/>
    <property type="match status" value="1"/>
</dbReference>
<evidence type="ECO:0000256" key="9">
    <source>
        <dbReference type="ARBA" id="ARBA00047944"/>
    </source>
</evidence>
<evidence type="ECO:0000313" key="14">
    <source>
        <dbReference type="EMBL" id="MDR6217512.1"/>
    </source>
</evidence>
<evidence type="ECO:0000256" key="2">
    <source>
        <dbReference type="ARBA" id="ARBA00005528"/>
    </source>
</evidence>
<dbReference type="Proteomes" id="UP001185331">
    <property type="component" value="Unassembled WGS sequence"/>
</dbReference>
<comment type="subcellular location">
    <subcellularLocation>
        <location evidence="1 10">Cytoplasm</location>
    </subcellularLocation>
</comment>
<dbReference type="Gene3D" id="2.40.240.20">
    <property type="entry name" value="Hypothetical PUA domain-like, domain 1"/>
    <property type="match status" value="1"/>
</dbReference>
<dbReference type="SUPFAM" id="SSF88697">
    <property type="entry name" value="PUA domain-like"/>
    <property type="match status" value="1"/>
</dbReference>
<protein>
    <recommendedName>
        <fullName evidence="10">Ribosomal RNA small subunit methyltransferase E</fullName>
        <ecNumber evidence="10">2.1.1.193</ecNumber>
    </recommendedName>
</protein>
<evidence type="ECO:0000256" key="1">
    <source>
        <dbReference type="ARBA" id="ARBA00004496"/>
    </source>
</evidence>
<dbReference type="NCBIfam" id="NF008706">
    <property type="entry name" value="PRK11713.7-1"/>
    <property type="match status" value="1"/>
</dbReference>
<dbReference type="InterPro" id="IPR046886">
    <property type="entry name" value="RsmE_MTase_dom"/>
</dbReference>
<evidence type="ECO:0000256" key="6">
    <source>
        <dbReference type="ARBA" id="ARBA00022679"/>
    </source>
</evidence>
<evidence type="ECO:0000256" key="8">
    <source>
        <dbReference type="ARBA" id="ARBA00025699"/>
    </source>
</evidence>
<dbReference type="CDD" id="cd18084">
    <property type="entry name" value="RsmE-like"/>
    <property type="match status" value="1"/>
</dbReference>
<evidence type="ECO:0000259" key="11">
    <source>
        <dbReference type="Pfam" id="PF04452"/>
    </source>
</evidence>
<dbReference type="Proteomes" id="UP000034024">
    <property type="component" value="Chromosome"/>
</dbReference>
<dbReference type="KEGG" id="dch:SY84_00240"/>
<dbReference type="Gene3D" id="3.40.1280.10">
    <property type="match status" value="1"/>
</dbReference>
<dbReference type="RefSeq" id="WP_046842308.1">
    <property type="nucleotide sequence ID" value="NZ_BMHJ01000002.1"/>
</dbReference>
<dbReference type="InterPro" id="IPR029028">
    <property type="entry name" value="Alpha/beta_knot_MTases"/>
</dbReference>
<keyword evidence="3 10" id="KW-0963">Cytoplasm</keyword>
<dbReference type="InterPro" id="IPR046887">
    <property type="entry name" value="RsmE_PUA-like"/>
</dbReference>
<dbReference type="InterPro" id="IPR006700">
    <property type="entry name" value="RsmE"/>
</dbReference>
<dbReference type="EC" id="2.1.1.193" evidence="10"/>
<dbReference type="PATRIC" id="fig|1309411.5.peg.49"/>
<reference evidence="13 15" key="1">
    <citation type="submission" date="2015-01" db="EMBL/GenBank/DDBJ databases">
        <title>Deinococcus soli/N5/whole genome sequencing.</title>
        <authorList>
            <person name="Kim M.K."/>
            <person name="Srinivasan S."/>
            <person name="Lee J.-J."/>
        </authorList>
    </citation>
    <scope>NUCLEOTIDE SEQUENCE [LARGE SCALE GENOMIC DNA]</scope>
    <source>
        <strain evidence="13 15">N5</strain>
    </source>
</reference>
<keyword evidence="4 10" id="KW-0698">rRNA processing</keyword>
<evidence type="ECO:0000256" key="7">
    <source>
        <dbReference type="ARBA" id="ARBA00022691"/>
    </source>
</evidence>
<reference evidence="14" key="2">
    <citation type="submission" date="2023-07" db="EMBL/GenBank/DDBJ databases">
        <title>Sorghum-associated microbial communities from plants grown in Nebraska, USA.</title>
        <authorList>
            <person name="Schachtman D."/>
        </authorList>
    </citation>
    <scope>NUCLEOTIDE SEQUENCE</scope>
    <source>
        <strain evidence="14">BE330</strain>
    </source>
</reference>